<organism evidence="6 7">
    <name type="scientific">Pipistrellus nathusii</name>
    <name type="common">Nathusius' pipistrelle</name>
    <dbReference type="NCBI Taxonomy" id="59473"/>
    <lineage>
        <taxon>Eukaryota</taxon>
        <taxon>Metazoa</taxon>
        <taxon>Chordata</taxon>
        <taxon>Craniata</taxon>
        <taxon>Vertebrata</taxon>
        <taxon>Euteleostomi</taxon>
        <taxon>Mammalia</taxon>
        <taxon>Eutheria</taxon>
        <taxon>Laurasiatheria</taxon>
        <taxon>Chiroptera</taxon>
        <taxon>Yangochiroptera</taxon>
        <taxon>Vespertilionidae</taxon>
        <taxon>Pipistrellus</taxon>
    </lineage>
</organism>
<accession>A0ABN9ZGU5</accession>
<reference evidence="6" key="1">
    <citation type="submission" date="2023-12" db="EMBL/GenBank/DDBJ databases">
        <authorList>
            <person name="Brown T."/>
        </authorList>
    </citation>
    <scope>NUCLEOTIDE SEQUENCE</scope>
</reference>
<feature type="domain" description="Sulfotransferase" evidence="5">
    <location>
        <begin position="45"/>
        <end position="288"/>
    </location>
</feature>
<dbReference type="InterPro" id="IPR000863">
    <property type="entry name" value="Sulfotransferase_dom"/>
</dbReference>
<name>A0ABN9ZGU5_PIPNA</name>
<evidence type="ECO:0000256" key="3">
    <source>
        <dbReference type="ARBA" id="ARBA00048219"/>
    </source>
</evidence>
<keyword evidence="2 4" id="KW-0808">Transferase</keyword>
<comment type="catalytic activity">
    <reaction evidence="3">
        <text>4-ethylphenol + 3'-phosphoadenylyl sulfate = 4-ethylphenyl sulfate + adenosine 3',5'-bisphosphate + H(+)</text>
        <dbReference type="Rhea" id="RHEA:70607"/>
        <dbReference type="ChEBI" id="CHEBI:15378"/>
        <dbReference type="ChEBI" id="CHEBI:49584"/>
        <dbReference type="ChEBI" id="CHEBI:58339"/>
        <dbReference type="ChEBI" id="CHEBI:58343"/>
        <dbReference type="ChEBI" id="CHEBI:133681"/>
    </reaction>
    <physiologicalReaction direction="left-to-right" evidence="3">
        <dbReference type="Rhea" id="RHEA:70608"/>
    </physiologicalReaction>
</comment>
<comment type="similarity">
    <text evidence="1 4">Belongs to the sulfotransferase 1 family.</text>
</comment>
<dbReference type="EMBL" id="OY882872">
    <property type="protein sequence ID" value="CAK6437523.1"/>
    <property type="molecule type" value="Genomic_DNA"/>
</dbReference>
<evidence type="ECO:0000313" key="7">
    <source>
        <dbReference type="Proteomes" id="UP001314169"/>
    </source>
</evidence>
<proteinExistence type="inferred from homology"/>
<keyword evidence="7" id="KW-1185">Reference proteome</keyword>
<evidence type="ECO:0000256" key="1">
    <source>
        <dbReference type="ARBA" id="ARBA00005771"/>
    </source>
</evidence>
<protein>
    <recommendedName>
        <fullName evidence="4">Sulfotransferase</fullName>
        <ecNumber evidence="4">2.8.2.-</ecNumber>
    </recommendedName>
</protein>
<sequence>MTEPGSLAWVAALSRDYTWVEGVPFLSTTTGDLGALRDGFVVRDGDIVTVSYPKSGTTWILEIVHLVHTRGDPRWVQSVVSWERSPWLEKATGVGGINRQADPRFYTSHLPLHLFPTSLFTSKAKCVYVMRNPRDILVSGYHFWKTIKIAKYTESFEVYFEKFLQGEVPFGSWFDHVGGWLQMRGKENFLFISYEELHQDIRASVEQISRFLGTELNPEEVDSVLQHVTFQAMKENKMSNFSLLPDFLMDHSKGCLMRKGIAGDWRNHFTVAQTEAFDRVYREKMAGLPRGLFPWD</sequence>
<evidence type="ECO:0000256" key="4">
    <source>
        <dbReference type="RuleBase" id="RU361155"/>
    </source>
</evidence>
<dbReference type="Gene3D" id="3.40.50.300">
    <property type="entry name" value="P-loop containing nucleotide triphosphate hydrolases"/>
    <property type="match status" value="1"/>
</dbReference>
<evidence type="ECO:0000313" key="6">
    <source>
        <dbReference type="EMBL" id="CAK6437523.1"/>
    </source>
</evidence>
<evidence type="ECO:0000259" key="5">
    <source>
        <dbReference type="Pfam" id="PF00685"/>
    </source>
</evidence>
<dbReference type="InterPro" id="IPR027417">
    <property type="entry name" value="P-loop_NTPase"/>
</dbReference>
<dbReference type="SUPFAM" id="SSF52540">
    <property type="entry name" value="P-loop containing nucleoside triphosphate hydrolases"/>
    <property type="match status" value="1"/>
</dbReference>
<dbReference type="Pfam" id="PF00685">
    <property type="entry name" value="Sulfotransfer_1"/>
    <property type="match status" value="1"/>
</dbReference>
<dbReference type="Proteomes" id="UP001314169">
    <property type="component" value="Chromosome 15"/>
</dbReference>
<gene>
    <name evidence="6" type="ORF">MPIPNATIZW_LOCUS5829</name>
</gene>
<dbReference type="EC" id="2.8.2.-" evidence="4"/>
<evidence type="ECO:0000256" key="2">
    <source>
        <dbReference type="ARBA" id="ARBA00022679"/>
    </source>
</evidence>
<dbReference type="PANTHER" id="PTHR11783">
    <property type="entry name" value="SULFOTRANSFERASE SULT"/>
    <property type="match status" value="1"/>
</dbReference>